<protein>
    <submittedName>
        <fullName evidence="3">DUF6701 domain-containing protein</fullName>
    </submittedName>
</protein>
<evidence type="ECO:0000256" key="1">
    <source>
        <dbReference type="SAM" id="SignalP"/>
    </source>
</evidence>
<organism evidence="3 4">
    <name type="scientific">Alteromonas oceani</name>
    <dbReference type="NCBI Taxonomy" id="2071609"/>
    <lineage>
        <taxon>Bacteria</taxon>
        <taxon>Pseudomonadati</taxon>
        <taxon>Pseudomonadota</taxon>
        <taxon>Gammaproteobacteria</taxon>
        <taxon>Alteromonadales</taxon>
        <taxon>Alteromonadaceae</taxon>
        <taxon>Alteromonas/Salinimonas group</taxon>
        <taxon>Alteromonas</taxon>
    </lineage>
</organism>
<keyword evidence="1" id="KW-0732">Signal</keyword>
<sequence>MTVLRCCILLLWLPAMLAAAASCSSVFPDPAGSYSSSGYIQFQPQTSLVGSDGQISFASMVDNSGGSSCDTVACQLSGSSAAGMAISAYQYSPSTTDRYIQDNTSATLSAGDYRNITLGNGSSLTAVSSNNTFKIKSLSVNFNAVLTLQSGVYWIERLNLGQNAQLQVASGAKVVIYTRDFSTNISNQVNTNGNPDQLLMYSEGNITFGQYSQVKGYFYAVASASYNTDVQHTGAVNALNVIMQDRAKITYDQSGVSTFAADNLCTQAAFLPTATARWTMNACALTGASGEVVDAIAGVNGQSFEDPSIDSNGKLCQAAYFRGDGDHIRLPHNSRYQVSAGTVSFWMKTDNLAFVNFDRTQAGGMALLSKDSINNYSGQFTIWVTSTGAIKVSQESGNNTYQINSTPVITEGQWHHVVYSVGAAGMQVYVDKVLVGSNSSYTSGWQNNNRTTVIAANTNRHDVNNSSYSDIGDFYQGRMDDVRLYNSQLSEEQVALLFAESEANCTSCSSNATLLSHWNMDVCSLNGSSGEVVDVVGGINGQAVDGARAENYGRFCQAVGFDGYNDHINIPHHSSYELSSGSISLWFKVANLDHNLDNNGESFQALFSKDSAGLDNGGQLTIYVNQEGRFLFKHETQSTTYNVYSLPEVEERERWYHLVYTWSSAGLNAYLDGVYLGSYAANGLTLRYNREPIILGASASNSSNNASYSNELAYHMLGDIDDVRIYDAELSTADVQGLYTASDYTCTTCTGAVAKLHYQFEEASWDGAGSVIDSSAEGNNGTPVGLVTPQLPANDISCRALDVPYNNSYNQLDEVDSNLDLNNIGPRGTVSFWYRSDSAWMGGGYRMLFDASRSEANDGSAGKYFFMSLTSNGELAFGMEDYYDGDMLVKSQSLGYSANEWVHIALSWDVASEDVNLYVNGSRVYMYGSWAFSSSALGNVSSVKIGDSSSNYFVSEMTVSSANGQIDDFRLYDYEQSREAIRADLNSTVDCVSVHHYEITHPDQTLTCSAATVTIKACANASCSELVTDPVSVNLPNGDWSVSMPVTFSGSVTTTLEQSVAGTFPLSVTAANTDSAPQSPAECTTDCNIDFVNAGFEFYDTAAPYSSVLPDIIAEADLGRIGLRAVRDNAGVCQALLTGNQSVSLSYDCIDGGTGYSPDQCSVPLAGVPVSGSGTGQNTASVTLNFDADGETSLSGFSYADAGRVALSATASVNGVIIDSGSAQFDSIPDSISLGATASYPQTAGAEFTLSMSARGANNSVLPGYQPGTMQMSLLRVAPVSANAAEAQLFVAASQSVTSAASQAWSDVSIAAFNSGNWSFAQAYVSEVGSYTWDVQDADYLGNVISANQVGPGRIIPAYFDVSASTTPQFEDQCSSQFTYIGQPFDFVTGSEPELSVTAYNARGQVTRNYSDSLWQLNPGSSGLSAISFADNSAYSGALNILNAGDIPVVTDHTDYDGEGKITVLNTQVSYSKIATPSAGTGNGSPFTADAAMTFSASFLTDADGVCYQTAYPGSCEAYSFSSIQGTDLRYGRLRIENTFGPETETLTAPLVTEYYDSGNWMVNVQDSCTALSLSQSSGQVSIASASEGTDEQDITSHLPGISSTGVLSAGKSPDSMINLGPAMQNGVALRGAVRITLEPGATGANWAGYLNIDWDGDGDIDTDDKPSGEAFFGIYRGNDRTIHIREGY</sequence>
<accession>A0ABV7JRU4</accession>
<dbReference type="Gene3D" id="2.60.120.200">
    <property type="match status" value="3"/>
</dbReference>
<evidence type="ECO:0000313" key="3">
    <source>
        <dbReference type="EMBL" id="MFC3200835.1"/>
    </source>
</evidence>
<dbReference type="InterPro" id="IPR046524">
    <property type="entry name" value="DUF6701"/>
</dbReference>
<gene>
    <name evidence="3" type="ORF">ACFOEW_03240</name>
</gene>
<feature type="domain" description="Laminin G" evidence="2">
    <location>
        <begin position="317"/>
        <end position="505"/>
    </location>
</feature>
<comment type="caution">
    <text evidence="3">The sequence shown here is derived from an EMBL/GenBank/DDBJ whole genome shotgun (WGS) entry which is preliminary data.</text>
</comment>
<dbReference type="Pfam" id="PF20419">
    <property type="entry name" value="DUF6701"/>
    <property type="match status" value="1"/>
</dbReference>
<dbReference type="Pfam" id="PF13385">
    <property type="entry name" value="Laminin_G_3"/>
    <property type="match status" value="3"/>
</dbReference>
<dbReference type="PROSITE" id="PS51257">
    <property type="entry name" value="PROKAR_LIPOPROTEIN"/>
    <property type="match status" value="1"/>
</dbReference>
<dbReference type="PANTHER" id="PTHR42535:SF2">
    <property type="entry name" value="CHROMOSOME UNDETERMINED SCAFFOLD_146, WHOLE GENOME SHOTGUN SEQUENCE"/>
    <property type="match status" value="1"/>
</dbReference>
<name>A0ABV7JRU4_9ALTE</name>
<dbReference type="SUPFAM" id="SSF49899">
    <property type="entry name" value="Concanavalin A-like lectins/glucanases"/>
    <property type="match status" value="3"/>
</dbReference>
<evidence type="ECO:0000259" key="2">
    <source>
        <dbReference type="PROSITE" id="PS50025"/>
    </source>
</evidence>
<dbReference type="RefSeq" id="WP_164464796.1">
    <property type="nucleotide sequence ID" value="NZ_JBHRSX010000008.1"/>
</dbReference>
<feature type="signal peptide" evidence="1">
    <location>
        <begin position="1"/>
        <end position="21"/>
    </location>
</feature>
<dbReference type="EMBL" id="JBHRSX010000008">
    <property type="protein sequence ID" value="MFC3200835.1"/>
    <property type="molecule type" value="Genomic_DNA"/>
</dbReference>
<keyword evidence="4" id="KW-1185">Reference proteome</keyword>
<dbReference type="PROSITE" id="PS50025">
    <property type="entry name" value="LAM_G_DOMAIN"/>
    <property type="match status" value="1"/>
</dbReference>
<dbReference type="InterPro" id="IPR001791">
    <property type="entry name" value="Laminin_G"/>
</dbReference>
<dbReference type="InterPro" id="IPR013320">
    <property type="entry name" value="ConA-like_dom_sf"/>
</dbReference>
<evidence type="ECO:0000313" key="4">
    <source>
        <dbReference type="Proteomes" id="UP001595477"/>
    </source>
</evidence>
<reference evidence="4" key="1">
    <citation type="journal article" date="2019" name="Int. J. Syst. Evol. Microbiol.">
        <title>The Global Catalogue of Microorganisms (GCM) 10K type strain sequencing project: providing services to taxonomists for standard genome sequencing and annotation.</title>
        <authorList>
            <consortium name="The Broad Institute Genomics Platform"/>
            <consortium name="The Broad Institute Genome Sequencing Center for Infectious Disease"/>
            <person name="Wu L."/>
            <person name="Ma J."/>
        </authorList>
    </citation>
    <scope>NUCLEOTIDE SEQUENCE [LARGE SCALE GENOMIC DNA]</scope>
    <source>
        <strain evidence="4">KCTC 52449</strain>
    </source>
</reference>
<dbReference type="PANTHER" id="PTHR42535">
    <property type="entry name" value="OOKINETE PROTEIN, PUTATIVE-RELATED"/>
    <property type="match status" value="1"/>
</dbReference>
<feature type="chain" id="PRO_5047341919" evidence="1">
    <location>
        <begin position="22"/>
        <end position="1689"/>
    </location>
</feature>
<proteinExistence type="predicted"/>
<dbReference type="Proteomes" id="UP001595477">
    <property type="component" value="Unassembled WGS sequence"/>
</dbReference>